<reference evidence="1 4" key="2">
    <citation type="submission" date="2018-11" db="EMBL/GenBank/DDBJ databases">
        <title>Proposal to divide the Flavobacteriaceae and reorganize its genera based on Amino Acid Identity values calculated from whole genome sequences.</title>
        <authorList>
            <person name="Nicholson A.C."/>
            <person name="Gulvik C.A."/>
            <person name="Whitney A.M."/>
            <person name="Humrighouse B.W."/>
            <person name="Bell M."/>
            <person name="Holmes B."/>
            <person name="Steigerwalt A.G."/>
            <person name="Villarma A."/>
            <person name="Sheth M."/>
            <person name="Batra D."/>
            <person name="Pryor J."/>
            <person name="Bernardet J.-F."/>
            <person name="Hugo C."/>
            <person name="Kampfer P."/>
            <person name="Newman J."/>
            <person name="McQuiston J.R."/>
        </authorList>
    </citation>
    <scope>NUCLEOTIDE SEQUENCE [LARGE SCALE GENOMIC DNA]</scope>
    <source>
        <strain evidence="1 4">DSM 16927</strain>
    </source>
</reference>
<dbReference type="STRING" id="112234.SAMN05421768_11414"/>
<dbReference type="EMBL" id="FTNZ01000014">
    <property type="protein sequence ID" value="SIS61863.1"/>
    <property type="molecule type" value="Genomic_DNA"/>
</dbReference>
<reference evidence="2 3" key="1">
    <citation type="submission" date="2017-01" db="EMBL/GenBank/DDBJ databases">
        <authorList>
            <person name="Mah S.A."/>
            <person name="Swanson W.J."/>
            <person name="Moy G.W."/>
            <person name="Vacquier V.D."/>
        </authorList>
    </citation>
    <scope>NUCLEOTIDE SEQUENCE [LARGE SCALE GENOMIC DNA]</scope>
    <source>
        <strain evidence="2 3">DSM 16927</strain>
    </source>
</reference>
<evidence type="ECO:0000313" key="1">
    <source>
        <dbReference type="EMBL" id="AZB00001.1"/>
    </source>
</evidence>
<dbReference type="Proteomes" id="UP000186106">
    <property type="component" value="Unassembled WGS sequence"/>
</dbReference>
<name>A0A1N7KJV7_9FLAO</name>
<evidence type="ECO:0000313" key="2">
    <source>
        <dbReference type="EMBL" id="SIS61863.1"/>
    </source>
</evidence>
<dbReference type="OrthoDB" id="1270056at2"/>
<sequence length="78" mass="9128">MKKTFFSRTTRVEAVINSLETVLEKNRELLMDDDIRLIEENLVELRKLDKTIIDKNDSIAIIRVIIDVLHLCGIENLF</sequence>
<gene>
    <name evidence="1" type="ORF">EG359_10355</name>
    <name evidence="2" type="ORF">SAMN05421768_11414</name>
</gene>
<organism evidence="2 3">
    <name type="scientific">Chryseobacterium joostei</name>
    <dbReference type="NCBI Taxonomy" id="112234"/>
    <lineage>
        <taxon>Bacteria</taxon>
        <taxon>Pseudomonadati</taxon>
        <taxon>Bacteroidota</taxon>
        <taxon>Flavobacteriia</taxon>
        <taxon>Flavobacteriales</taxon>
        <taxon>Weeksellaceae</taxon>
        <taxon>Chryseobacterium group</taxon>
        <taxon>Chryseobacterium</taxon>
    </lineage>
</organism>
<dbReference type="Proteomes" id="UP000279541">
    <property type="component" value="Chromosome"/>
</dbReference>
<accession>A0A1N7KJV7</accession>
<dbReference type="KEGG" id="cjt:EG359_10355"/>
<dbReference type="AlphaFoldDB" id="A0A1N7KJV7"/>
<proteinExistence type="predicted"/>
<evidence type="ECO:0000313" key="4">
    <source>
        <dbReference type="Proteomes" id="UP000279541"/>
    </source>
</evidence>
<dbReference type="EMBL" id="CP033926">
    <property type="protein sequence ID" value="AZB00001.1"/>
    <property type="molecule type" value="Genomic_DNA"/>
</dbReference>
<keyword evidence="4" id="KW-1185">Reference proteome</keyword>
<dbReference type="RefSeq" id="WP_076357639.1">
    <property type="nucleotide sequence ID" value="NZ_CP033926.1"/>
</dbReference>
<evidence type="ECO:0000313" key="3">
    <source>
        <dbReference type="Proteomes" id="UP000186106"/>
    </source>
</evidence>
<protein>
    <submittedName>
        <fullName evidence="2">Uncharacterized protein</fullName>
    </submittedName>
</protein>